<dbReference type="RefSeq" id="WP_183901450.1">
    <property type="nucleotide sequence ID" value="NZ_JACIDW010000013.1"/>
</dbReference>
<evidence type="ECO:0000313" key="2">
    <source>
        <dbReference type="Proteomes" id="UP000582090"/>
    </source>
</evidence>
<evidence type="ECO:0000313" key="1">
    <source>
        <dbReference type="EMBL" id="MBB3965933.1"/>
    </source>
</evidence>
<dbReference type="AlphaFoldDB" id="A0A7W6GBP9"/>
<reference evidence="1 2" key="1">
    <citation type="submission" date="2020-08" db="EMBL/GenBank/DDBJ databases">
        <title>Genomic Encyclopedia of Type Strains, Phase IV (KMG-IV): sequencing the most valuable type-strain genomes for metagenomic binning, comparative biology and taxonomic classification.</title>
        <authorList>
            <person name="Goeker M."/>
        </authorList>
    </citation>
    <scope>NUCLEOTIDE SEQUENCE [LARGE SCALE GENOMIC DNA]</scope>
    <source>
        <strain evidence="1 2">DSM 26575</strain>
    </source>
</reference>
<sequence>MSSDAWFHRVKAAQRDLIKLVGGIARAAEISSISESHIGRMNNARDTDLMPLSVVYALETDCGVPVVTQAMAELSGRRLSDPDAEHKANVNVLTSYSELMHKAAALMATGATAMADGIVTPAEAHSMDRDAASFERGISQFRQALAVIKATGSARAGLQVVGE</sequence>
<keyword evidence="2" id="KW-1185">Reference proteome</keyword>
<name>A0A7W6GBP9_9HYPH</name>
<dbReference type="Proteomes" id="UP000582090">
    <property type="component" value="Unassembled WGS sequence"/>
</dbReference>
<gene>
    <name evidence="1" type="ORF">GGQ67_003614</name>
</gene>
<organism evidence="1 2">
    <name type="scientific">Rhizobium metallidurans</name>
    <dbReference type="NCBI Taxonomy" id="1265931"/>
    <lineage>
        <taxon>Bacteria</taxon>
        <taxon>Pseudomonadati</taxon>
        <taxon>Pseudomonadota</taxon>
        <taxon>Alphaproteobacteria</taxon>
        <taxon>Hyphomicrobiales</taxon>
        <taxon>Rhizobiaceae</taxon>
        <taxon>Rhizobium/Agrobacterium group</taxon>
        <taxon>Rhizobium</taxon>
    </lineage>
</organism>
<comment type="caution">
    <text evidence="1">The sequence shown here is derived from an EMBL/GenBank/DDBJ whole genome shotgun (WGS) entry which is preliminary data.</text>
</comment>
<dbReference type="EMBL" id="JACIDW010000013">
    <property type="protein sequence ID" value="MBB3965933.1"/>
    <property type="molecule type" value="Genomic_DNA"/>
</dbReference>
<protein>
    <submittedName>
        <fullName evidence="1">Uncharacterized protein</fullName>
    </submittedName>
</protein>
<accession>A0A7W6GBP9</accession>
<proteinExistence type="predicted"/>